<evidence type="ECO:0000313" key="1">
    <source>
        <dbReference type="EMBL" id="SNX71761.1"/>
    </source>
</evidence>
<keyword evidence="2" id="KW-1185">Reference proteome</keyword>
<dbReference type="AlphaFoldDB" id="A0A285CW15"/>
<reference evidence="2" key="1">
    <citation type="submission" date="2017-08" db="EMBL/GenBank/DDBJ databases">
        <authorList>
            <person name="Varghese N."/>
            <person name="Submissions S."/>
        </authorList>
    </citation>
    <scope>NUCLEOTIDE SEQUENCE [LARGE SCALE GENOMIC DNA]</scope>
    <source>
        <strain evidence="2">JA234</strain>
    </source>
</reference>
<proteinExistence type="predicted"/>
<organism evidence="1 2">
    <name type="scientific">Cereibacter ovatus</name>
    <dbReference type="NCBI Taxonomy" id="439529"/>
    <lineage>
        <taxon>Bacteria</taxon>
        <taxon>Pseudomonadati</taxon>
        <taxon>Pseudomonadota</taxon>
        <taxon>Alphaproteobacteria</taxon>
        <taxon>Rhodobacterales</taxon>
        <taxon>Paracoccaceae</taxon>
        <taxon>Cereibacter</taxon>
    </lineage>
</organism>
<accession>A0A285CW15</accession>
<sequence>MSACTATTGPAAQCPHRTDGWRVKPLEWVDGLSKHVAARAPIPFMNDCYTIWSDFSLHGCKDGPRNEYPTLEAAKAAAQADYEARILAAIEPAAPTVADDWNAAIRAAATICNRNYGKGIGEVHAAILALLRPEDQPADAGKPIAAPTVAEACADQWGGWAAEESVA</sequence>
<evidence type="ECO:0000313" key="2">
    <source>
        <dbReference type="Proteomes" id="UP000219467"/>
    </source>
</evidence>
<dbReference type="Proteomes" id="UP000219467">
    <property type="component" value="Unassembled WGS sequence"/>
</dbReference>
<gene>
    <name evidence="1" type="ORF">SAMN05878503_110103</name>
</gene>
<dbReference type="EMBL" id="OAOQ01000010">
    <property type="protein sequence ID" value="SNX71761.1"/>
    <property type="molecule type" value="Genomic_DNA"/>
</dbReference>
<name>A0A285CW15_9RHOB</name>
<protein>
    <submittedName>
        <fullName evidence="1">Uncharacterized protein</fullName>
    </submittedName>
</protein>